<dbReference type="InterPro" id="IPR013656">
    <property type="entry name" value="PAS_4"/>
</dbReference>
<comment type="catalytic activity">
    <reaction evidence="1">
        <text>ATP + protein L-histidine = ADP + protein N-phospho-L-histidine.</text>
        <dbReference type="EC" id="2.7.13.3"/>
    </reaction>
</comment>
<dbReference type="PANTHER" id="PTHR43547:SF2">
    <property type="entry name" value="HYBRID SIGNAL TRANSDUCTION HISTIDINE KINASE C"/>
    <property type="match status" value="1"/>
</dbReference>
<dbReference type="InterPro" id="IPR011006">
    <property type="entry name" value="CheY-like_superfamily"/>
</dbReference>
<dbReference type="SMART" id="SM00387">
    <property type="entry name" value="HATPase_c"/>
    <property type="match status" value="1"/>
</dbReference>
<keyword evidence="3 6" id="KW-0597">Phosphoprotein</keyword>
<dbReference type="SMART" id="SM00091">
    <property type="entry name" value="PAS"/>
    <property type="match status" value="4"/>
</dbReference>
<gene>
    <name evidence="12" type="ORF">NC998_27320</name>
</gene>
<proteinExistence type="predicted"/>
<dbReference type="InterPro" id="IPR001610">
    <property type="entry name" value="PAC"/>
</dbReference>
<feature type="modified residue" description="4-aspartylphosphate" evidence="6">
    <location>
        <position position="867"/>
    </location>
</feature>
<evidence type="ECO:0000256" key="5">
    <source>
        <dbReference type="ARBA" id="ARBA00023012"/>
    </source>
</evidence>
<dbReference type="InterPro" id="IPR013655">
    <property type="entry name" value="PAS_fold_3"/>
</dbReference>
<feature type="domain" description="PAS" evidence="10">
    <location>
        <begin position="35"/>
        <end position="73"/>
    </location>
</feature>
<comment type="caution">
    <text evidence="12">The sequence shown here is derived from an EMBL/GenBank/DDBJ whole genome shotgun (WGS) entry which is preliminary data.</text>
</comment>
<accession>A0ABV0JG78</accession>
<dbReference type="InterPro" id="IPR005467">
    <property type="entry name" value="His_kinase_dom"/>
</dbReference>
<feature type="domain" description="Histidine kinase" evidence="8">
    <location>
        <begin position="578"/>
        <end position="796"/>
    </location>
</feature>
<dbReference type="InterPro" id="IPR003661">
    <property type="entry name" value="HisK_dim/P_dom"/>
</dbReference>
<dbReference type="Pfam" id="PF02518">
    <property type="entry name" value="HATPase_c"/>
    <property type="match status" value="1"/>
</dbReference>
<feature type="domain" description="PAC" evidence="11">
    <location>
        <begin position="241"/>
        <end position="293"/>
    </location>
</feature>
<dbReference type="Gene3D" id="3.40.50.2300">
    <property type="match status" value="1"/>
</dbReference>
<evidence type="ECO:0000313" key="13">
    <source>
        <dbReference type="Proteomes" id="UP001464891"/>
    </source>
</evidence>
<dbReference type="CDD" id="cd16922">
    <property type="entry name" value="HATPase_EvgS-ArcB-TorS-like"/>
    <property type="match status" value="1"/>
</dbReference>
<dbReference type="Pfam" id="PF08448">
    <property type="entry name" value="PAS_4"/>
    <property type="match status" value="1"/>
</dbReference>
<dbReference type="NCBIfam" id="TIGR00229">
    <property type="entry name" value="sensory_box"/>
    <property type="match status" value="3"/>
</dbReference>
<dbReference type="SMART" id="SM00448">
    <property type="entry name" value="REC"/>
    <property type="match status" value="1"/>
</dbReference>
<dbReference type="Proteomes" id="UP001464891">
    <property type="component" value="Unassembled WGS sequence"/>
</dbReference>
<keyword evidence="4" id="KW-0808">Transferase</keyword>
<feature type="compositionally biased region" description="Polar residues" evidence="7">
    <location>
        <begin position="7"/>
        <end position="17"/>
    </location>
</feature>
<dbReference type="InterPro" id="IPR004358">
    <property type="entry name" value="Sig_transdc_His_kin-like_C"/>
</dbReference>
<evidence type="ECO:0000256" key="7">
    <source>
        <dbReference type="SAM" id="MobiDB-lite"/>
    </source>
</evidence>
<dbReference type="SUPFAM" id="SSF55785">
    <property type="entry name" value="PYP-like sensor domain (PAS domain)"/>
    <property type="match status" value="4"/>
</dbReference>
<reference evidence="12 13" key="1">
    <citation type="submission" date="2022-04" db="EMBL/GenBank/DDBJ databases">
        <title>Positive selection, recombination, and allopatry shape intraspecific diversity of widespread and dominant cyanobacteria.</title>
        <authorList>
            <person name="Wei J."/>
            <person name="Shu W."/>
            <person name="Hu C."/>
        </authorList>
    </citation>
    <scope>NUCLEOTIDE SEQUENCE [LARGE SCALE GENOMIC DNA]</scope>
    <source>
        <strain evidence="12 13">GB2-A4</strain>
    </source>
</reference>
<dbReference type="InterPro" id="IPR035965">
    <property type="entry name" value="PAS-like_dom_sf"/>
</dbReference>
<evidence type="ECO:0000256" key="3">
    <source>
        <dbReference type="ARBA" id="ARBA00022553"/>
    </source>
</evidence>
<feature type="domain" description="PAC" evidence="11">
    <location>
        <begin position="371"/>
        <end position="426"/>
    </location>
</feature>
<dbReference type="Pfam" id="PF00512">
    <property type="entry name" value="HisKA"/>
    <property type="match status" value="1"/>
</dbReference>
<dbReference type="PROSITE" id="PS50110">
    <property type="entry name" value="RESPONSE_REGULATORY"/>
    <property type="match status" value="1"/>
</dbReference>
<organism evidence="12 13">
    <name type="scientific">Trichocoleus desertorum GB2-A4</name>
    <dbReference type="NCBI Taxonomy" id="2933944"/>
    <lineage>
        <taxon>Bacteria</taxon>
        <taxon>Bacillati</taxon>
        <taxon>Cyanobacteriota</taxon>
        <taxon>Cyanophyceae</taxon>
        <taxon>Leptolyngbyales</taxon>
        <taxon>Trichocoleusaceae</taxon>
        <taxon>Trichocoleus</taxon>
    </lineage>
</organism>
<dbReference type="RefSeq" id="WP_190442797.1">
    <property type="nucleotide sequence ID" value="NZ_JAMPKM010000045.1"/>
</dbReference>
<dbReference type="Gene3D" id="2.10.70.100">
    <property type="match status" value="2"/>
</dbReference>
<evidence type="ECO:0000259" key="9">
    <source>
        <dbReference type="PROSITE" id="PS50110"/>
    </source>
</evidence>
<dbReference type="Pfam" id="PF00072">
    <property type="entry name" value="Response_reg"/>
    <property type="match status" value="1"/>
</dbReference>
<dbReference type="PROSITE" id="PS50109">
    <property type="entry name" value="HIS_KIN"/>
    <property type="match status" value="1"/>
</dbReference>
<name>A0ABV0JG78_9CYAN</name>
<dbReference type="Gene3D" id="3.30.450.20">
    <property type="entry name" value="PAS domain"/>
    <property type="match status" value="4"/>
</dbReference>
<dbReference type="CDD" id="cd00082">
    <property type="entry name" value="HisKA"/>
    <property type="match status" value="1"/>
</dbReference>
<evidence type="ECO:0000256" key="1">
    <source>
        <dbReference type="ARBA" id="ARBA00000085"/>
    </source>
</evidence>
<evidence type="ECO:0000256" key="2">
    <source>
        <dbReference type="ARBA" id="ARBA00012438"/>
    </source>
</evidence>
<dbReference type="PRINTS" id="PR00344">
    <property type="entry name" value="BCTRLSENSOR"/>
</dbReference>
<dbReference type="InterPro" id="IPR036890">
    <property type="entry name" value="HATPase_C_sf"/>
</dbReference>
<dbReference type="PANTHER" id="PTHR43547">
    <property type="entry name" value="TWO-COMPONENT HISTIDINE KINASE"/>
    <property type="match status" value="1"/>
</dbReference>
<dbReference type="SUPFAM" id="SSF55874">
    <property type="entry name" value="ATPase domain of HSP90 chaperone/DNA topoisomerase II/histidine kinase"/>
    <property type="match status" value="1"/>
</dbReference>
<dbReference type="InterPro" id="IPR000014">
    <property type="entry name" value="PAS"/>
</dbReference>
<keyword evidence="13" id="KW-1185">Reference proteome</keyword>
<dbReference type="InterPro" id="IPR000700">
    <property type="entry name" value="PAS-assoc_C"/>
</dbReference>
<protein>
    <recommendedName>
        <fullName evidence="2">histidine kinase</fullName>
        <ecNumber evidence="2">2.7.13.3</ecNumber>
    </recommendedName>
</protein>
<feature type="domain" description="PAS" evidence="10">
    <location>
        <begin position="427"/>
        <end position="498"/>
    </location>
</feature>
<dbReference type="Pfam" id="PF08447">
    <property type="entry name" value="PAS_3"/>
    <property type="match status" value="3"/>
</dbReference>
<evidence type="ECO:0000259" key="11">
    <source>
        <dbReference type="PROSITE" id="PS50113"/>
    </source>
</evidence>
<dbReference type="SMART" id="SM00086">
    <property type="entry name" value="PAC"/>
    <property type="match status" value="4"/>
</dbReference>
<feature type="domain" description="PAS" evidence="10">
    <location>
        <begin position="168"/>
        <end position="238"/>
    </location>
</feature>
<dbReference type="Gene3D" id="3.30.565.10">
    <property type="entry name" value="Histidine kinase-like ATPase, C-terminal domain"/>
    <property type="match status" value="1"/>
</dbReference>
<evidence type="ECO:0000256" key="4">
    <source>
        <dbReference type="ARBA" id="ARBA00022777"/>
    </source>
</evidence>
<dbReference type="EMBL" id="JAMPKM010000045">
    <property type="protein sequence ID" value="MEP0820802.1"/>
    <property type="molecule type" value="Genomic_DNA"/>
</dbReference>
<dbReference type="SMART" id="SM00388">
    <property type="entry name" value="HisKA"/>
    <property type="match status" value="1"/>
</dbReference>
<dbReference type="Gene3D" id="1.10.287.130">
    <property type="match status" value="1"/>
</dbReference>
<feature type="domain" description="Response regulatory" evidence="9">
    <location>
        <begin position="818"/>
        <end position="936"/>
    </location>
</feature>
<dbReference type="PROSITE" id="PS50112">
    <property type="entry name" value="PAS"/>
    <property type="match status" value="3"/>
</dbReference>
<dbReference type="InterPro" id="IPR001789">
    <property type="entry name" value="Sig_transdc_resp-reg_receiver"/>
</dbReference>
<dbReference type="InterPro" id="IPR003594">
    <property type="entry name" value="HATPase_dom"/>
</dbReference>
<keyword evidence="5" id="KW-0902">Two-component regulatory system</keyword>
<evidence type="ECO:0000259" key="8">
    <source>
        <dbReference type="PROSITE" id="PS50109"/>
    </source>
</evidence>
<dbReference type="PROSITE" id="PS50113">
    <property type="entry name" value="PAC"/>
    <property type="match status" value="4"/>
</dbReference>
<dbReference type="CDD" id="cd00130">
    <property type="entry name" value="PAS"/>
    <property type="match status" value="4"/>
</dbReference>
<dbReference type="EC" id="2.7.13.3" evidence="2"/>
<keyword evidence="4" id="KW-0418">Kinase</keyword>
<sequence length="939" mass="103123">MTDQLHRSVSSDNGSSQTVPEAAVPVAAVTTLSQSQELTQQILESSDDCIKVLDLEGRILFMSPGGQAVLGIQDITPFLHTPWAEFWKGVDQQAAMEAVARARVGKVSTFQGYRPTLKGEPKWWDNKVSPIRGAAGQVERLLCISRDITQRQRSEDQRQQAEAQLRKSKNHLSAIFSQAAVGLSEVSLDGRFQHVNDELCRILGRSREEMLAAGVLEVTHPEDVSKSLEAIQQLLETGRSISLDKRYLRPDGTIVWANSSLTRLDDEQGRPHTLLAVTVDLSDRKQAEVALQQSEEQARLAIQVGQLGTWRHHLHLDFIELDERMREIWGEPQEAAILPLSQVMARIHPDDQEPVATALTAALNPSSSGLYEIDYRIVWDDNTERWISANGQVLFAGEGEFRQPVSFLGTALDITDSKQAEERLRKSAERLSIALTAAKLGDWSWSAATDIVVLSEPAAAMFGIPPGPSMTWTEMQSLIHPEDRERTRLQIAQAIAERSDYDIEYRVVHSHGAERWIASKGRAQYDSSGQVLEMLGVVQDITARKQAEVEREQLLVREKTAREAAEQANRVKDEFLAVLSHELRSPLNPILGWSKLLQTGKLDAAKTQQALQTIERNAQLQSELIEDLLSVSRILQGKLNLNVSSINLVSIMRGAMETVRLAAEAKSIQIEATLAPEVGLVSGDATRLQQVIWNLLSNAVKFTPAGGQVRIRLEHFDSCAHITVSDTGQGIAPEFLPYVFEYFRQADATTTRKSGGLGLGLAIVRHLVELHGGTVEAESPGVGKGATFTVRLPLMPLQPIAPQHPPASEPAADLNGIQVLVVDDEADSRDFVAFVLEQAGAKVLTAKTAAEALSLLMHSKPNVLLSDIGMPNMDGYMLMQQVRALPPEQGGQIPAIALTAYAGEVNQQQALAAGFQKHLSKPLDSQKLSHVIAHLIKPT</sequence>
<dbReference type="SUPFAM" id="SSF47384">
    <property type="entry name" value="Homodimeric domain of signal transducing histidine kinase"/>
    <property type="match status" value="1"/>
</dbReference>
<dbReference type="CDD" id="cd17580">
    <property type="entry name" value="REC_2_DhkD-like"/>
    <property type="match status" value="1"/>
</dbReference>
<feature type="region of interest" description="Disordered" evidence="7">
    <location>
        <begin position="1"/>
        <end position="21"/>
    </location>
</feature>
<feature type="domain" description="PAC" evidence="11">
    <location>
        <begin position="501"/>
        <end position="553"/>
    </location>
</feature>
<dbReference type="InterPro" id="IPR036097">
    <property type="entry name" value="HisK_dim/P_sf"/>
</dbReference>
<evidence type="ECO:0000313" key="12">
    <source>
        <dbReference type="EMBL" id="MEP0820802.1"/>
    </source>
</evidence>
<feature type="domain" description="PAC" evidence="11">
    <location>
        <begin position="106"/>
        <end position="160"/>
    </location>
</feature>
<evidence type="ECO:0000256" key="6">
    <source>
        <dbReference type="PROSITE-ProRule" id="PRU00169"/>
    </source>
</evidence>
<evidence type="ECO:0000259" key="10">
    <source>
        <dbReference type="PROSITE" id="PS50112"/>
    </source>
</evidence>
<dbReference type="SUPFAM" id="SSF52172">
    <property type="entry name" value="CheY-like"/>
    <property type="match status" value="1"/>
</dbReference>